<evidence type="ECO:0000313" key="2">
    <source>
        <dbReference type="RefSeq" id="XP_022835603.1"/>
    </source>
</evidence>
<sequence length="199" mass="22122">VEAAKVPDVRSAGVVTSDGRPCSLPGHESSCIDRGTHGNNLCTLYRVTKNDEKALTHPSFLNVADDAKEGLDEYLRSHLVTSCRYYSGLLTKQFDRVKNNLTRHLAQPVEEPVQTPCLPVYKVEACTMKPSGRAALASQTIKHPYCKPTRHMSCCILSPAISLTDICKNDKTNLKSVYYMLSAIEGRLRRLKLSTHNVY</sequence>
<proteinExistence type="predicted"/>
<organism evidence="1 2">
    <name type="scientific">Spodoptera litura</name>
    <name type="common">Asian cotton leafworm</name>
    <dbReference type="NCBI Taxonomy" id="69820"/>
    <lineage>
        <taxon>Eukaryota</taxon>
        <taxon>Metazoa</taxon>
        <taxon>Ecdysozoa</taxon>
        <taxon>Arthropoda</taxon>
        <taxon>Hexapoda</taxon>
        <taxon>Insecta</taxon>
        <taxon>Pterygota</taxon>
        <taxon>Neoptera</taxon>
        <taxon>Endopterygota</taxon>
        <taxon>Lepidoptera</taxon>
        <taxon>Glossata</taxon>
        <taxon>Ditrysia</taxon>
        <taxon>Noctuoidea</taxon>
        <taxon>Noctuidae</taxon>
        <taxon>Amphipyrinae</taxon>
        <taxon>Spodoptera</taxon>
    </lineage>
</organism>
<name>A0A9J7EQ52_SPOLT</name>
<reference evidence="2" key="1">
    <citation type="submission" date="2025-08" db="UniProtKB">
        <authorList>
            <consortium name="RefSeq"/>
        </authorList>
    </citation>
    <scope>IDENTIFICATION</scope>
    <source>
        <strain evidence="2">Ishihara</strain>
        <tissue evidence="2">Whole body</tissue>
    </source>
</reference>
<dbReference type="GeneID" id="111363047"/>
<feature type="non-terminal residue" evidence="2">
    <location>
        <position position="1"/>
    </location>
</feature>
<dbReference type="RefSeq" id="XP_022835603.1">
    <property type="nucleotide sequence ID" value="XM_022979835.1"/>
</dbReference>
<accession>A0A9J7EQ52</accession>
<gene>
    <name evidence="2" type="primary">LOC111363047</name>
</gene>
<dbReference type="AlphaFoldDB" id="A0A9J7EQ52"/>
<keyword evidence="1" id="KW-1185">Reference proteome</keyword>
<protein>
    <submittedName>
        <fullName evidence="2">Uncharacterized protein LOC111363047</fullName>
    </submittedName>
</protein>
<evidence type="ECO:0000313" key="1">
    <source>
        <dbReference type="Proteomes" id="UP000301870"/>
    </source>
</evidence>
<dbReference type="OrthoDB" id="7491256at2759"/>
<dbReference type="Proteomes" id="UP000301870">
    <property type="component" value="Unplaced"/>
</dbReference>
<dbReference type="KEGG" id="sliu:111363047"/>